<dbReference type="Proteomes" id="UP000054279">
    <property type="component" value="Unassembled WGS sequence"/>
</dbReference>
<dbReference type="OrthoDB" id="277832at2759"/>
<dbReference type="GO" id="GO:0006355">
    <property type="term" value="P:regulation of DNA-templated transcription"/>
    <property type="evidence" value="ECO:0007669"/>
    <property type="project" value="TreeGrafter"/>
</dbReference>
<organism evidence="3 4">
    <name type="scientific">Sphaerobolus stellatus (strain SS14)</name>
    <dbReference type="NCBI Taxonomy" id="990650"/>
    <lineage>
        <taxon>Eukaryota</taxon>
        <taxon>Fungi</taxon>
        <taxon>Dikarya</taxon>
        <taxon>Basidiomycota</taxon>
        <taxon>Agaricomycotina</taxon>
        <taxon>Agaricomycetes</taxon>
        <taxon>Phallomycetidae</taxon>
        <taxon>Geastrales</taxon>
        <taxon>Sphaerobolaceae</taxon>
        <taxon>Sphaerobolus</taxon>
    </lineage>
</organism>
<dbReference type="PANTHER" id="PTHR13360:SF1">
    <property type="entry name" value="ACTIVATING SIGNAL COINTEGRATOR 1 COMPLEX SUBUNIT 1"/>
    <property type="match status" value="1"/>
</dbReference>
<name>A0A0C9W400_SPHS4</name>
<protein>
    <recommendedName>
        <fullName evidence="2">A-kinase anchor protein 7-like phosphoesterase domain-containing protein</fullName>
    </recommendedName>
</protein>
<dbReference type="Gene3D" id="3.90.1140.10">
    <property type="entry name" value="Cyclic phosphodiesterase"/>
    <property type="match status" value="1"/>
</dbReference>
<feature type="domain" description="A-kinase anchor protein 7-like phosphoesterase" evidence="2">
    <location>
        <begin position="136"/>
        <end position="314"/>
    </location>
</feature>
<dbReference type="GO" id="GO:0006307">
    <property type="term" value="P:DNA alkylation repair"/>
    <property type="evidence" value="ECO:0007669"/>
    <property type="project" value="InterPro"/>
</dbReference>
<feature type="domain" description="A-kinase anchor protein 7-like phosphoesterase" evidence="2">
    <location>
        <begin position="37"/>
        <end position="95"/>
    </location>
</feature>
<dbReference type="EMBL" id="KN837110">
    <property type="protein sequence ID" value="KIJ45951.1"/>
    <property type="molecule type" value="Genomic_DNA"/>
</dbReference>
<evidence type="ECO:0000256" key="1">
    <source>
        <dbReference type="SAM" id="MobiDB-lite"/>
    </source>
</evidence>
<evidence type="ECO:0000313" key="3">
    <source>
        <dbReference type="EMBL" id="KIJ45951.1"/>
    </source>
</evidence>
<dbReference type="InterPro" id="IPR019510">
    <property type="entry name" value="AKAP7-like_phosphoesterase"/>
</dbReference>
<keyword evidence="4" id="KW-1185">Reference proteome</keyword>
<dbReference type="InterPro" id="IPR009210">
    <property type="entry name" value="ASCC1"/>
</dbReference>
<accession>A0A0C9W400</accession>
<feature type="region of interest" description="Disordered" evidence="1">
    <location>
        <begin position="1"/>
        <end position="35"/>
    </location>
</feature>
<dbReference type="PANTHER" id="PTHR13360">
    <property type="entry name" value="ACTIVATING SIGNAL COINTEGRATOR 1 COMPLEX SUBUNIT 1"/>
    <property type="match status" value="1"/>
</dbReference>
<reference evidence="3 4" key="1">
    <citation type="submission" date="2014-06" db="EMBL/GenBank/DDBJ databases">
        <title>Evolutionary Origins and Diversification of the Mycorrhizal Mutualists.</title>
        <authorList>
            <consortium name="DOE Joint Genome Institute"/>
            <consortium name="Mycorrhizal Genomics Consortium"/>
            <person name="Kohler A."/>
            <person name="Kuo A."/>
            <person name="Nagy L.G."/>
            <person name="Floudas D."/>
            <person name="Copeland A."/>
            <person name="Barry K.W."/>
            <person name="Cichocki N."/>
            <person name="Veneault-Fourrey C."/>
            <person name="LaButti K."/>
            <person name="Lindquist E.A."/>
            <person name="Lipzen A."/>
            <person name="Lundell T."/>
            <person name="Morin E."/>
            <person name="Murat C."/>
            <person name="Riley R."/>
            <person name="Ohm R."/>
            <person name="Sun H."/>
            <person name="Tunlid A."/>
            <person name="Henrissat B."/>
            <person name="Grigoriev I.V."/>
            <person name="Hibbett D.S."/>
            <person name="Martin F."/>
        </authorList>
    </citation>
    <scope>NUCLEOTIDE SEQUENCE [LARGE SCALE GENOMIC DNA]</scope>
    <source>
        <strain evidence="3 4">SS14</strain>
    </source>
</reference>
<evidence type="ECO:0000259" key="2">
    <source>
        <dbReference type="Pfam" id="PF10469"/>
    </source>
</evidence>
<gene>
    <name evidence="3" type="ORF">M422DRAFT_250740</name>
</gene>
<dbReference type="GO" id="GO:0005634">
    <property type="term" value="C:nucleus"/>
    <property type="evidence" value="ECO:0007669"/>
    <property type="project" value="TreeGrafter"/>
</dbReference>
<proteinExistence type="predicted"/>
<dbReference type="Pfam" id="PF10469">
    <property type="entry name" value="AKAP7_NLS"/>
    <property type="match status" value="2"/>
</dbReference>
<evidence type="ECO:0000313" key="4">
    <source>
        <dbReference type="Proteomes" id="UP000054279"/>
    </source>
</evidence>
<dbReference type="AlphaFoldDB" id="A0A0C9W400"/>
<dbReference type="HOGENOM" id="CLU_044606_1_1_1"/>
<sequence length="315" mass="34374">MQQQGPHRPGATSSEQKDAPVSKKGNKTAKPPKAQLTHFLSLPIGHHEALREKWANISSALLKSTAPIQGLDESIILKPGSLHLTLGVLSLSSTKPPSSPEHVKIAEEAAIIEDTLNGSTPGPVDSLSSSGAPKHTIDDALNLLQSLQAPLENLLAGKGDLMVALERMDVMRNKPNQRPDQSHVMWAGPNLDNDEGRRLSQACDLIHSTFKNAGMLEDDRPLKLHCTLINTVYRKEKSKGRDKRKRGKKRTPFSFSDVLSSPVLAHLLLPEGIREEGQPVKIYLGSWSVNELQLCEMGSKDKDGVYKSIGAIPLR</sequence>